<gene>
    <name evidence="3" type="ORF">A3I25_02330</name>
</gene>
<evidence type="ECO:0000313" key="3">
    <source>
        <dbReference type="EMBL" id="OGI97277.1"/>
    </source>
</evidence>
<feature type="domain" description="TraC-like" evidence="2">
    <location>
        <begin position="22"/>
        <end position="125"/>
    </location>
</feature>
<proteinExistence type="predicted"/>
<protein>
    <recommendedName>
        <fullName evidence="2">TraC-like domain-containing protein</fullName>
    </recommendedName>
</protein>
<dbReference type="Proteomes" id="UP000177195">
    <property type="component" value="Unassembled WGS sequence"/>
</dbReference>
<organism evidence="3 4">
    <name type="scientific">Candidatus Nomurabacteria bacterium RIFCSPLOWO2_02_FULL_42_17</name>
    <dbReference type="NCBI Taxonomy" id="1801789"/>
    <lineage>
        <taxon>Bacteria</taxon>
        <taxon>Candidatus Nomuraibacteriota</taxon>
    </lineage>
</organism>
<evidence type="ECO:0000259" key="2">
    <source>
        <dbReference type="Pfam" id="PF26593"/>
    </source>
</evidence>
<dbReference type="EMBL" id="MFVN01000015">
    <property type="protein sequence ID" value="OGI97277.1"/>
    <property type="molecule type" value="Genomic_DNA"/>
</dbReference>
<dbReference type="AlphaFoldDB" id="A0A1F6XT33"/>
<sequence length="212" mass="23807">MAISAKSTQEFVPIKEIRDGIVVLKDDSLRAILLASSVNLALKSEDEQRAILMQFQNFLNSLDFPVQIVVQSRRYDIRPYLLTLEKREKEQNEPLLKIQTREYIQFIRTFTETHDIMTKNFFVVIPYSGGGAGPGGMSNPFSGLSGKSSEPKLSAQERFEEKRTQVEQRASVVSQGLSRVGVRTTQLGTEEIVEIFYRVFNPGESSGGVKIG</sequence>
<feature type="region of interest" description="Disordered" evidence="1">
    <location>
        <begin position="142"/>
        <end position="162"/>
    </location>
</feature>
<dbReference type="InterPro" id="IPR058596">
    <property type="entry name" value="TraC-like_dom"/>
</dbReference>
<name>A0A1F6XT33_9BACT</name>
<accession>A0A1F6XT33</accession>
<comment type="caution">
    <text evidence="3">The sequence shown here is derived from an EMBL/GenBank/DDBJ whole genome shotgun (WGS) entry which is preliminary data.</text>
</comment>
<dbReference type="Pfam" id="PF26593">
    <property type="entry name" value="TraC-like"/>
    <property type="match status" value="1"/>
</dbReference>
<evidence type="ECO:0000313" key="4">
    <source>
        <dbReference type="Proteomes" id="UP000177195"/>
    </source>
</evidence>
<evidence type="ECO:0000256" key="1">
    <source>
        <dbReference type="SAM" id="MobiDB-lite"/>
    </source>
</evidence>
<reference evidence="3 4" key="1">
    <citation type="journal article" date="2016" name="Nat. Commun.">
        <title>Thousands of microbial genomes shed light on interconnected biogeochemical processes in an aquifer system.</title>
        <authorList>
            <person name="Anantharaman K."/>
            <person name="Brown C.T."/>
            <person name="Hug L.A."/>
            <person name="Sharon I."/>
            <person name="Castelle C.J."/>
            <person name="Probst A.J."/>
            <person name="Thomas B.C."/>
            <person name="Singh A."/>
            <person name="Wilkins M.J."/>
            <person name="Karaoz U."/>
            <person name="Brodie E.L."/>
            <person name="Williams K.H."/>
            <person name="Hubbard S.S."/>
            <person name="Banfield J.F."/>
        </authorList>
    </citation>
    <scope>NUCLEOTIDE SEQUENCE [LARGE SCALE GENOMIC DNA]</scope>
</reference>